<evidence type="ECO:0000256" key="4">
    <source>
        <dbReference type="ARBA" id="ARBA00022679"/>
    </source>
</evidence>
<feature type="transmembrane region" description="Helical" evidence="7">
    <location>
        <begin position="39"/>
        <end position="60"/>
    </location>
</feature>
<dbReference type="GO" id="GO:0016036">
    <property type="term" value="P:cellular response to phosphate starvation"/>
    <property type="evidence" value="ECO:0007669"/>
    <property type="project" value="TreeGrafter"/>
</dbReference>
<dbReference type="GO" id="GO:0005886">
    <property type="term" value="C:plasma membrane"/>
    <property type="evidence" value="ECO:0007669"/>
    <property type="project" value="TreeGrafter"/>
</dbReference>
<dbReference type="SUPFAM" id="SSF47384">
    <property type="entry name" value="Homodimeric domain of signal transducing histidine kinase"/>
    <property type="match status" value="1"/>
</dbReference>
<dbReference type="PANTHER" id="PTHR45453:SF1">
    <property type="entry name" value="PHOSPHATE REGULON SENSOR PROTEIN PHOR"/>
    <property type="match status" value="1"/>
</dbReference>
<evidence type="ECO:0000259" key="8">
    <source>
        <dbReference type="PROSITE" id="PS50109"/>
    </source>
</evidence>
<dbReference type="SMART" id="SM00388">
    <property type="entry name" value="HisKA"/>
    <property type="match status" value="1"/>
</dbReference>
<dbReference type="PROSITE" id="PS50109">
    <property type="entry name" value="HIS_KIN"/>
    <property type="match status" value="1"/>
</dbReference>
<dbReference type="GO" id="GO:0000155">
    <property type="term" value="F:phosphorelay sensor kinase activity"/>
    <property type="evidence" value="ECO:0007669"/>
    <property type="project" value="InterPro"/>
</dbReference>
<organism evidence="9 10">
    <name type="scientific">Capnocytophaga stomatis</name>
    <dbReference type="NCBI Taxonomy" id="1848904"/>
    <lineage>
        <taxon>Bacteria</taxon>
        <taxon>Pseudomonadati</taxon>
        <taxon>Bacteroidota</taxon>
        <taxon>Flavobacteriia</taxon>
        <taxon>Flavobacteriales</taxon>
        <taxon>Flavobacteriaceae</taxon>
        <taxon>Capnocytophaga</taxon>
    </lineage>
</organism>
<evidence type="ECO:0000256" key="7">
    <source>
        <dbReference type="SAM" id="Phobius"/>
    </source>
</evidence>
<dbReference type="CDD" id="cd00075">
    <property type="entry name" value="HATPase"/>
    <property type="match status" value="1"/>
</dbReference>
<keyword evidence="4" id="KW-0808">Transferase</keyword>
<dbReference type="InterPro" id="IPR003594">
    <property type="entry name" value="HATPase_dom"/>
</dbReference>
<dbReference type="FunFam" id="3.30.565.10:FF:000006">
    <property type="entry name" value="Sensor histidine kinase WalK"/>
    <property type="match status" value="1"/>
</dbReference>
<evidence type="ECO:0000256" key="6">
    <source>
        <dbReference type="ARBA" id="ARBA00023012"/>
    </source>
</evidence>
<dbReference type="Pfam" id="PF00512">
    <property type="entry name" value="HisKA"/>
    <property type="match status" value="1"/>
</dbReference>
<dbReference type="InterPro" id="IPR004358">
    <property type="entry name" value="Sig_transdc_His_kin-like_C"/>
</dbReference>
<dbReference type="KEGG" id="csto:CGC58_04460"/>
<dbReference type="Gene3D" id="3.30.565.10">
    <property type="entry name" value="Histidine kinase-like ATPase, C-terminal domain"/>
    <property type="match status" value="1"/>
</dbReference>
<keyword evidence="5 9" id="KW-0418">Kinase</keyword>
<keyword evidence="7" id="KW-0472">Membrane</keyword>
<dbReference type="InterPro" id="IPR050351">
    <property type="entry name" value="BphY/WalK/GraS-like"/>
</dbReference>
<dbReference type="Proteomes" id="UP000217348">
    <property type="component" value="Chromosome"/>
</dbReference>
<dbReference type="InterPro" id="IPR036097">
    <property type="entry name" value="HisK_dim/P_sf"/>
</dbReference>
<dbReference type="SMART" id="SM00387">
    <property type="entry name" value="HATPase_c"/>
    <property type="match status" value="1"/>
</dbReference>
<evidence type="ECO:0000256" key="1">
    <source>
        <dbReference type="ARBA" id="ARBA00000085"/>
    </source>
</evidence>
<evidence type="ECO:0000313" key="9">
    <source>
        <dbReference type="EMBL" id="ATA89031.1"/>
    </source>
</evidence>
<keyword evidence="7" id="KW-1133">Transmembrane helix</keyword>
<keyword evidence="3" id="KW-0597">Phosphoprotein</keyword>
<comment type="catalytic activity">
    <reaction evidence="1">
        <text>ATP + protein L-histidine = ADP + protein N-phospho-L-histidine.</text>
        <dbReference type="EC" id="2.7.13.3"/>
    </reaction>
</comment>
<keyword evidence="6" id="KW-0902">Two-component regulatory system</keyword>
<dbReference type="CDD" id="cd00082">
    <property type="entry name" value="HisKA"/>
    <property type="match status" value="1"/>
</dbReference>
<dbReference type="OrthoDB" id="9813151at2"/>
<dbReference type="EC" id="2.7.13.3" evidence="2"/>
<proteinExistence type="predicted"/>
<sequence>MWKLKKSYRFALRSSFFVTIFSVFLLGIVIFVFKNIPVWIVIPYALTLYVICFFILQYRVEKFMYKRIKRIYQDVSLLESSNIGNKPITADVASLSKEINRFARRKKLEIESLKVQEKYRKEYIGNISHELNTPLFTVQSYILTLLEGAVEDKSIRKKYLSRAAKGVERLIYVVKDLEMISKLETGKLNLDFEEFDIVELIQNVFEMLEMRAAKREISLIFDKKYPPMYVYADRERIQQVAANLVVNSIKYGKYNGTTEVSIEVLPKRKLMVRIMDNGEGVTEENLSRLFERFYRVDKSGSRKEGGSGLGLSIVKHIIEAHKQKVYADSVYGVGSEFSFTLDMPKNEKQ</sequence>
<evidence type="ECO:0000256" key="3">
    <source>
        <dbReference type="ARBA" id="ARBA00022553"/>
    </source>
</evidence>
<protein>
    <recommendedName>
        <fullName evidence="2">histidine kinase</fullName>
        <ecNumber evidence="2">2.7.13.3</ecNumber>
    </recommendedName>
</protein>
<dbReference type="InterPro" id="IPR003661">
    <property type="entry name" value="HisK_dim/P_dom"/>
</dbReference>
<keyword evidence="7" id="KW-0812">Transmembrane</keyword>
<dbReference type="EMBL" id="CP022387">
    <property type="protein sequence ID" value="ATA89031.1"/>
    <property type="molecule type" value="Genomic_DNA"/>
</dbReference>
<evidence type="ECO:0000256" key="5">
    <source>
        <dbReference type="ARBA" id="ARBA00022777"/>
    </source>
</evidence>
<evidence type="ECO:0000256" key="2">
    <source>
        <dbReference type="ARBA" id="ARBA00012438"/>
    </source>
</evidence>
<dbReference type="Pfam" id="PF02518">
    <property type="entry name" value="HATPase_c"/>
    <property type="match status" value="1"/>
</dbReference>
<dbReference type="SUPFAM" id="SSF55874">
    <property type="entry name" value="ATPase domain of HSP90 chaperone/DNA topoisomerase II/histidine kinase"/>
    <property type="match status" value="1"/>
</dbReference>
<accession>A0A250FVI6</accession>
<dbReference type="InterPro" id="IPR036890">
    <property type="entry name" value="HATPase_C_sf"/>
</dbReference>
<feature type="domain" description="Histidine kinase" evidence="8">
    <location>
        <begin position="126"/>
        <end position="345"/>
    </location>
</feature>
<feature type="transmembrane region" description="Helical" evidence="7">
    <location>
        <begin position="12"/>
        <end position="33"/>
    </location>
</feature>
<evidence type="ECO:0000313" key="10">
    <source>
        <dbReference type="Proteomes" id="UP000217348"/>
    </source>
</evidence>
<dbReference type="GO" id="GO:0004721">
    <property type="term" value="F:phosphoprotein phosphatase activity"/>
    <property type="evidence" value="ECO:0007669"/>
    <property type="project" value="TreeGrafter"/>
</dbReference>
<dbReference type="PANTHER" id="PTHR45453">
    <property type="entry name" value="PHOSPHATE REGULON SENSOR PROTEIN PHOR"/>
    <property type="match status" value="1"/>
</dbReference>
<dbReference type="AlphaFoldDB" id="A0A250FVI6"/>
<dbReference type="PRINTS" id="PR00344">
    <property type="entry name" value="BCTRLSENSOR"/>
</dbReference>
<dbReference type="RefSeq" id="WP_095895339.1">
    <property type="nucleotide sequence ID" value="NZ_CP022387.1"/>
</dbReference>
<name>A0A250FVI6_9FLAO</name>
<gene>
    <name evidence="9" type="ORF">CGC58_04460</name>
</gene>
<dbReference type="InterPro" id="IPR005467">
    <property type="entry name" value="His_kinase_dom"/>
</dbReference>
<dbReference type="Gene3D" id="1.10.287.130">
    <property type="match status" value="1"/>
</dbReference>
<reference evidence="10" key="1">
    <citation type="submission" date="2017-06" db="EMBL/GenBank/DDBJ databases">
        <title>Capnocytophaga spp. assemblies.</title>
        <authorList>
            <person name="Gulvik C.A."/>
        </authorList>
    </citation>
    <scope>NUCLEOTIDE SEQUENCE [LARGE SCALE GENOMIC DNA]</scope>
    <source>
        <strain evidence="10">H2177</strain>
    </source>
</reference>